<evidence type="ECO:0000313" key="1">
    <source>
        <dbReference type="EMBL" id="KAJ1902020.1"/>
    </source>
</evidence>
<name>A0ACC1IW97_9FUNG</name>
<comment type="caution">
    <text evidence="1">The sequence shown here is derived from an EMBL/GenBank/DDBJ whole genome shotgun (WGS) entry which is preliminary data.</text>
</comment>
<accession>A0ACC1IW97</accession>
<evidence type="ECO:0000313" key="2">
    <source>
        <dbReference type="Proteomes" id="UP001150581"/>
    </source>
</evidence>
<sequence length="400" mass="44737">MRLSTEALTSLVDKPLGEMTAIAIRGKEITHIDGLSSCVQLRKLDLSDNKIDSSDALSGLRQAESLIHINLSANLLEEMDVVKYTPKANVLNMSNNRLTRICKSVAACGELRAIILGHNKIAKIEHISKLTNLNTLVISHNEIGKIPDMPLLKELTKISAAHNKIADIPVLTIYPKLKEVRLNDNKIKSIPESIRTCDSLRVIDLGNNKLDEWTSIAPLSSLPRLYNLNLKGNPICNEDRYRERVIEMIPSLRVLDGERFDQWFLDHKEKRKLRVAAAANKGQSDEEGSEAEDSIEEVRVNKKPRVNREEQPRAYREEHPRAYREEQPRAYREERPSRTWNSGGDGRNDSRDSEFGGRGRGRGRGGSRGQGSDRGRGGSSSRGRGDSRGRGRGRGVGGDR</sequence>
<gene>
    <name evidence="1" type="ORF">LPJ66_000344</name>
</gene>
<dbReference type="Proteomes" id="UP001150581">
    <property type="component" value="Unassembled WGS sequence"/>
</dbReference>
<organism evidence="1 2">
    <name type="scientific">Kickxella alabastrina</name>
    <dbReference type="NCBI Taxonomy" id="61397"/>
    <lineage>
        <taxon>Eukaryota</taxon>
        <taxon>Fungi</taxon>
        <taxon>Fungi incertae sedis</taxon>
        <taxon>Zoopagomycota</taxon>
        <taxon>Kickxellomycotina</taxon>
        <taxon>Kickxellomycetes</taxon>
        <taxon>Kickxellales</taxon>
        <taxon>Kickxellaceae</taxon>
        <taxon>Kickxella</taxon>
    </lineage>
</organism>
<dbReference type="EMBL" id="JANBPG010000008">
    <property type="protein sequence ID" value="KAJ1902020.1"/>
    <property type="molecule type" value="Genomic_DNA"/>
</dbReference>
<protein>
    <submittedName>
        <fullName evidence="1">Uncharacterized protein</fullName>
    </submittedName>
</protein>
<reference evidence="1" key="1">
    <citation type="submission" date="2022-07" db="EMBL/GenBank/DDBJ databases">
        <title>Phylogenomic reconstructions and comparative analyses of Kickxellomycotina fungi.</title>
        <authorList>
            <person name="Reynolds N.K."/>
            <person name="Stajich J.E."/>
            <person name="Barry K."/>
            <person name="Grigoriev I.V."/>
            <person name="Crous P."/>
            <person name="Smith M.E."/>
        </authorList>
    </citation>
    <scope>NUCLEOTIDE SEQUENCE</scope>
    <source>
        <strain evidence="1">Benny 63K</strain>
    </source>
</reference>
<proteinExistence type="predicted"/>
<keyword evidence="2" id="KW-1185">Reference proteome</keyword>